<feature type="region of interest" description="Disordered" evidence="1">
    <location>
        <begin position="1"/>
        <end position="39"/>
    </location>
</feature>
<protein>
    <submittedName>
        <fullName evidence="3">Uncharacterized protein</fullName>
    </submittedName>
</protein>
<accession>A0A9R1UAG7</accession>
<dbReference type="Proteomes" id="UP000694866">
    <property type="component" value="Unplaced"/>
</dbReference>
<evidence type="ECO:0000313" key="2">
    <source>
        <dbReference type="Proteomes" id="UP000694866"/>
    </source>
</evidence>
<reference evidence="3" key="1">
    <citation type="submission" date="2025-08" db="UniProtKB">
        <authorList>
            <consortium name="RefSeq"/>
        </authorList>
    </citation>
    <scope>IDENTIFICATION</scope>
    <source>
        <strain evidence="3">USDA-PBARC FA_bdor</strain>
        <tissue evidence="3">Whole organism</tissue>
    </source>
</reference>
<evidence type="ECO:0000256" key="1">
    <source>
        <dbReference type="SAM" id="MobiDB-lite"/>
    </source>
</evidence>
<evidence type="ECO:0000313" key="3">
    <source>
        <dbReference type="RefSeq" id="XP_011313193.1"/>
    </source>
</evidence>
<sequence>MGSSPDLSVKKRHPHQKEVDKSKSGRSRSCTSHIHARSHGSIYSSSLKENMSPLKGRYVSATQPLERSLSRSRTEQRIIETPKVIDKEPTGGNIKNLERQSFMNAELTPTNQADDSNSQAILKKQLRDLTSAVGQIQSQLVKVLSGIGDIKDQLKETVVPSVNHGPIDNLQDYFCATLEEFQDFNIKLERDADFRNSICHGIKPKINLTTKLQFSIAAILRILVHVNIFNHYTAQKKVANKELLINSPLWKCITGQIAEEAARHGLPQVKDADIQTALSYAINNIKSEKKTPDGDATQLNV</sequence>
<dbReference type="GeneID" id="105272682"/>
<dbReference type="KEGG" id="fas:105272682"/>
<dbReference type="OrthoDB" id="7697863at2759"/>
<keyword evidence="2" id="KW-1185">Reference proteome</keyword>
<gene>
    <name evidence="3" type="primary">LOC105272682</name>
</gene>
<dbReference type="RefSeq" id="XP_011313193.1">
    <property type="nucleotide sequence ID" value="XM_011314891.1"/>
</dbReference>
<name>A0A9R1UAG7_9HYME</name>
<organism evidence="2 3">
    <name type="scientific">Fopius arisanus</name>
    <dbReference type="NCBI Taxonomy" id="64838"/>
    <lineage>
        <taxon>Eukaryota</taxon>
        <taxon>Metazoa</taxon>
        <taxon>Ecdysozoa</taxon>
        <taxon>Arthropoda</taxon>
        <taxon>Hexapoda</taxon>
        <taxon>Insecta</taxon>
        <taxon>Pterygota</taxon>
        <taxon>Neoptera</taxon>
        <taxon>Endopterygota</taxon>
        <taxon>Hymenoptera</taxon>
        <taxon>Apocrita</taxon>
        <taxon>Ichneumonoidea</taxon>
        <taxon>Braconidae</taxon>
        <taxon>Opiinae</taxon>
        <taxon>Fopius</taxon>
    </lineage>
</organism>
<dbReference type="AlphaFoldDB" id="A0A9R1UAG7"/>
<proteinExistence type="predicted"/>